<dbReference type="InterPro" id="IPR001647">
    <property type="entry name" value="HTH_TetR"/>
</dbReference>
<dbReference type="EMBL" id="WQKZ01000003">
    <property type="protein sequence ID" value="MVN77585.1"/>
    <property type="molecule type" value="Genomic_DNA"/>
</dbReference>
<dbReference type="InterPro" id="IPR036271">
    <property type="entry name" value="Tet_transcr_reg_TetR-rel_C_sf"/>
</dbReference>
<dbReference type="PROSITE" id="PS50977">
    <property type="entry name" value="HTH_TETR_2"/>
    <property type="match status" value="1"/>
</dbReference>
<proteinExistence type="predicted"/>
<keyword evidence="7" id="KW-1185">Reference proteome</keyword>
<sequence length="207" mass="22703">MRVYLSAQPPAVMARPAKYPRETMLERAMDLFWTKGYEATSVQDLLDGLDIHRGTLYDSFGDKHGLYMEVLAHYRNTIGKRLLAILAQPGSKKAIIHQVFDLLTGTLATAEGQRGCLLTNATMELSLSDAAVATAVETSQLNLTTAFQQTLTEAQLAGEIPVRTPAEVQALAQYLVTNIQGLRVQARTNCNLSALRQITKIVLSVLD</sequence>
<dbReference type="PANTHER" id="PTHR47506:SF1">
    <property type="entry name" value="HTH-TYPE TRANSCRIPTIONAL REGULATOR YJDC"/>
    <property type="match status" value="1"/>
</dbReference>
<reference evidence="6 7" key="1">
    <citation type="submission" date="2019-12" db="EMBL/GenBank/DDBJ databases">
        <title>Hymenobacter sp. HMF4947 Genome sequencing and assembly.</title>
        <authorList>
            <person name="Kang H."/>
            <person name="Cha I."/>
            <person name="Kim H."/>
            <person name="Joh K."/>
        </authorList>
    </citation>
    <scope>NUCLEOTIDE SEQUENCE [LARGE SCALE GENOMIC DNA]</scope>
    <source>
        <strain evidence="6 7">HMF4947</strain>
    </source>
</reference>
<feature type="DNA-binding region" description="H-T-H motif" evidence="4">
    <location>
        <begin position="41"/>
        <end position="60"/>
    </location>
</feature>
<dbReference type="Gene3D" id="1.10.10.60">
    <property type="entry name" value="Homeodomain-like"/>
    <property type="match status" value="1"/>
</dbReference>
<dbReference type="Proteomes" id="UP000441336">
    <property type="component" value="Unassembled WGS sequence"/>
</dbReference>
<evidence type="ECO:0000259" key="5">
    <source>
        <dbReference type="PROSITE" id="PS50977"/>
    </source>
</evidence>
<organism evidence="6 7">
    <name type="scientific">Hymenobacter ginkgonis</name>
    <dbReference type="NCBI Taxonomy" id="2682976"/>
    <lineage>
        <taxon>Bacteria</taxon>
        <taxon>Pseudomonadati</taxon>
        <taxon>Bacteroidota</taxon>
        <taxon>Cytophagia</taxon>
        <taxon>Cytophagales</taxon>
        <taxon>Hymenobacteraceae</taxon>
        <taxon>Hymenobacter</taxon>
    </lineage>
</organism>
<gene>
    <name evidence="6" type="ORF">GO988_14720</name>
</gene>
<dbReference type="SUPFAM" id="SSF48498">
    <property type="entry name" value="Tetracyclin repressor-like, C-terminal domain"/>
    <property type="match status" value="1"/>
</dbReference>
<accession>A0A7K1TGP8</accession>
<dbReference type="AlphaFoldDB" id="A0A7K1TGP8"/>
<dbReference type="Gene3D" id="1.10.357.10">
    <property type="entry name" value="Tetracycline Repressor, domain 2"/>
    <property type="match status" value="1"/>
</dbReference>
<evidence type="ECO:0000256" key="2">
    <source>
        <dbReference type="ARBA" id="ARBA00023125"/>
    </source>
</evidence>
<evidence type="ECO:0000313" key="6">
    <source>
        <dbReference type="EMBL" id="MVN77585.1"/>
    </source>
</evidence>
<dbReference type="Pfam" id="PF00440">
    <property type="entry name" value="TetR_N"/>
    <property type="match status" value="1"/>
</dbReference>
<evidence type="ECO:0000256" key="3">
    <source>
        <dbReference type="ARBA" id="ARBA00023163"/>
    </source>
</evidence>
<dbReference type="InterPro" id="IPR009057">
    <property type="entry name" value="Homeodomain-like_sf"/>
</dbReference>
<comment type="caution">
    <text evidence="6">The sequence shown here is derived from an EMBL/GenBank/DDBJ whole genome shotgun (WGS) entry which is preliminary data.</text>
</comment>
<dbReference type="PANTHER" id="PTHR47506">
    <property type="entry name" value="TRANSCRIPTIONAL REGULATORY PROTEIN"/>
    <property type="match status" value="1"/>
</dbReference>
<keyword evidence="3" id="KW-0804">Transcription</keyword>
<keyword evidence="2 4" id="KW-0238">DNA-binding</keyword>
<keyword evidence="1" id="KW-0805">Transcription regulation</keyword>
<dbReference type="Pfam" id="PF16925">
    <property type="entry name" value="TetR_C_13"/>
    <property type="match status" value="1"/>
</dbReference>
<evidence type="ECO:0000313" key="7">
    <source>
        <dbReference type="Proteomes" id="UP000441336"/>
    </source>
</evidence>
<dbReference type="InterPro" id="IPR011075">
    <property type="entry name" value="TetR_C"/>
</dbReference>
<name>A0A7K1TGP8_9BACT</name>
<dbReference type="GO" id="GO:0003677">
    <property type="term" value="F:DNA binding"/>
    <property type="evidence" value="ECO:0007669"/>
    <property type="project" value="UniProtKB-UniRule"/>
</dbReference>
<evidence type="ECO:0000256" key="4">
    <source>
        <dbReference type="PROSITE-ProRule" id="PRU00335"/>
    </source>
</evidence>
<dbReference type="SUPFAM" id="SSF46689">
    <property type="entry name" value="Homeodomain-like"/>
    <property type="match status" value="1"/>
</dbReference>
<feature type="domain" description="HTH tetR-type" evidence="5">
    <location>
        <begin position="18"/>
        <end position="78"/>
    </location>
</feature>
<evidence type="ECO:0000256" key="1">
    <source>
        <dbReference type="ARBA" id="ARBA00023015"/>
    </source>
</evidence>
<protein>
    <submittedName>
        <fullName evidence="6">TetR family transcriptional regulator</fullName>
    </submittedName>
</protein>